<dbReference type="GO" id="GO:0005783">
    <property type="term" value="C:endoplasmic reticulum"/>
    <property type="evidence" value="ECO:0007669"/>
    <property type="project" value="TreeGrafter"/>
</dbReference>
<keyword evidence="8" id="KW-1185">Reference proteome</keyword>
<dbReference type="AlphaFoldDB" id="A0A1E4RZ30"/>
<evidence type="ECO:0000256" key="5">
    <source>
        <dbReference type="ARBA" id="ARBA00023136"/>
    </source>
</evidence>
<feature type="transmembrane region" description="Helical" evidence="6">
    <location>
        <begin position="296"/>
        <end position="319"/>
    </location>
</feature>
<evidence type="ECO:0000256" key="4">
    <source>
        <dbReference type="ARBA" id="ARBA00022989"/>
    </source>
</evidence>
<dbReference type="Pfam" id="PF03062">
    <property type="entry name" value="MBOAT"/>
    <property type="match status" value="1"/>
</dbReference>
<keyword evidence="4 6" id="KW-1133">Transmembrane helix</keyword>
<comment type="similarity">
    <text evidence="2">Belongs to the membrane-bound acyltransferase family.</text>
</comment>
<feature type="transmembrane region" description="Helical" evidence="6">
    <location>
        <begin position="398"/>
        <end position="424"/>
    </location>
</feature>
<evidence type="ECO:0000313" key="8">
    <source>
        <dbReference type="Proteomes" id="UP000094389"/>
    </source>
</evidence>
<dbReference type="STRING" id="983966.A0A1E4RZ30"/>
<accession>A0A1E4RZ30</accession>
<dbReference type="OMA" id="GWHRSYN"/>
<evidence type="ECO:0000256" key="1">
    <source>
        <dbReference type="ARBA" id="ARBA00004141"/>
    </source>
</evidence>
<dbReference type="InterPro" id="IPR051085">
    <property type="entry name" value="MB_O-acyltransferase"/>
</dbReference>
<comment type="subcellular location">
    <subcellularLocation>
        <location evidence="1">Membrane</location>
        <topology evidence="1">Multi-pass membrane protein</topology>
    </subcellularLocation>
</comment>
<feature type="transmembrane region" description="Helical" evidence="6">
    <location>
        <begin position="501"/>
        <end position="522"/>
    </location>
</feature>
<dbReference type="RefSeq" id="XP_020069555.1">
    <property type="nucleotide sequence ID" value="XM_020215378.1"/>
</dbReference>
<gene>
    <name evidence="7" type="ORF">CYBJADRAFT_168449</name>
</gene>
<dbReference type="GeneID" id="30989774"/>
<name>A0A1E4RZ30_CYBJN</name>
<dbReference type="GO" id="GO:0008374">
    <property type="term" value="F:O-acyltransferase activity"/>
    <property type="evidence" value="ECO:0007669"/>
    <property type="project" value="TreeGrafter"/>
</dbReference>
<evidence type="ECO:0000256" key="3">
    <source>
        <dbReference type="ARBA" id="ARBA00022692"/>
    </source>
</evidence>
<protein>
    <submittedName>
        <fullName evidence="7">MBOAT-domain-containing protein</fullName>
    </submittedName>
</protein>
<feature type="transmembrane region" description="Helical" evidence="6">
    <location>
        <begin position="331"/>
        <end position="350"/>
    </location>
</feature>
<evidence type="ECO:0000313" key="7">
    <source>
        <dbReference type="EMBL" id="ODV72516.1"/>
    </source>
</evidence>
<dbReference type="PANTHER" id="PTHR13285:SF18">
    <property type="entry name" value="PROTEIN-CYSTEINE N-PALMITOYLTRANSFERASE RASP"/>
    <property type="match status" value="1"/>
</dbReference>
<sequence>MEFLYPPTIDHRLAPSPDVKGKPSLWKTPEFRFYLLAFIVVVPWMIKTSIDLSSTESINYPKYSRLLSKGWITERVDNSDAQYRFFRDNLHLLLALMVVHVVVRRLVTATLHCSRLNFDFFFGFVFAFAVHGVNVVKIMGHVLICFTLVRLFKGNKTLATIVLWGYGIGSLFINSNYRTYPLGSILPVLSFVDTGFKGIVARWDVFYNFTLLRVLSFNLDYINALYPVKDTEKPRSSEFQRVNGNLPLEDYSLKHYFAYLFYAPLFIAGPILTFNDYVKQSRSTLPSINKKTIVNYTVLFSVCVLNMELILHFIHVNAITKTRAWEGDTPFQISMIGLVNLNIIWLKLLIPWRLFRLWALLDGIDPPENMIRCVDNNYSALAFWKGWHRSYNKFVVKYVYIPLGGASNRILASLAVFTFVAIWHDIELRLLFWGWLIVLFLLPEYFISNHFRQYESQWWYRHVCAIGGVVNIWLMMVANLYGFALGHDGIKKLFGEMFSTWNGFGFLILANISLFIAVQVMFEIREEEKRHGIDLKC</sequence>
<feature type="transmembrane region" description="Helical" evidence="6">
    <location>
        <begin position="158"/>
        <end position="177"/>
    </location>
</feature>
<keyword evidence="5 6" id="KW-0472">Membrane</keyword>
<feature type="transmembrane region" description="Helical" evidence="6">
    <location>
        <begin position="120"/>
        <end position="146"/>
    </location>
</feature>
<feature type="transmembrane region" description="Helical" evidence="6">
    <location>
        <begin position="90"/>
        <end position="108"/>
    </location>
</feature>
<proteinExistence type="inferred from homology"/>
<dbReference type="OrthoDB" id="420606at2759"/>
<keyword evidence="3 6" id="KW-0812">Transmembrane</keyword>
<reference evidence="7 8" key="1">
    <citation type="journal article" date="2016" name="Proc. Natl. Acad. Sci. U.S.A.">
        <title>Comparative genomics of biotechnologically important yeasts.</title>
        <authorList>
            <person name="Riley R."/>
            <person name="Haridas S."/>
            <person name="Wolfe K.H."/>
            <person name="Lopes M.R."/>
            <person name="Hittinger C.T."/>
            <person name="Goeker M."/>
            <person name="Salamov A.A."/>
            <person name="Wisecaver J.H."/>
            <person name="Long T.M."/>
            <person name="Calvey C.H."/>
            <person name="Aerts A.L."/>
            <person name="Barry K.W."/>
            <person name="Choi C."/>
            <person name="Clum A."/>
            <person name="Coughlan A.Y."/>
            <person name="Deshpande S."/>
            <person name="Douglass A.P."/>
            <person name="Hanson S.J."/>
            <person name="Klenk H.-P."/>
            <person name="LaButti K.M."/>
            <person name="Lapidus A."/>
            <person name="Lindquist E.A."/>
            <person name="Lipzen A.M."/>
            <person name="Meier-Kolthoff J.P."/>
            <person name="Ohm R.A."/>
            <person name="Otillar R.P."/>
            <person name="Pangilinan J.L."/>
            <person name="Peng Y."/>
            <person name="Rokas A."/>
            <person name="Rosa C.A."/>
            <person name="Scheuner C."/>
            <person name="Sibirny A.A."/>
            <person name="Slot J.C."/>
            <person name="Stielow J.B."/>
            <person name="Sun H."/>
            <person name="Kurtzman C.P."/>
            <person name="Blackwell M."/>
            <person name="Grigoriev I.V."/>
            <person name="Jeffries T.W."/>
        </authorList>
    </citation>
    <scope>NUCLEOTIDE SEQUENCE [LARGE SCALE GENOMIC DNA]</scope>
    <source>
        <strain evidence="8">ATCC 18201 / CBS 1600 / BCRC 20928 / JCM 3617 / NBRC 0987 / NRRL Y-1542</strain>
    </source>
</reference>
<dbReference type="GO" id="GO:0006506">
    <property type="term" value="P:GPI anchor biosynthetic process"/>
    <property type="evidence" value="ECO:0007669"/>
    <property type="project" value="TreeGrafter"/>
</dbReference>
<organism evidence="7 8">
    <name type="scientific">Cyberlindnera jadinii (strain ATCC 18201 / CBS 1600 / BCRC 20928 / JCM 3617 / NBRC 0987 / NRRL Y-1542)</name>
    <name type="common">Torula yeast</name>
    <name type="synonym">Candida utilis</name>
    <dbReference type="NCBI Taxonomy" id="983966"/>
    <lineage>
        <taxon>Eukaryota</taxon>
        <taxon>Fungi</taxon>
        <taxon>Dikarya</taxon>
        <taxon>Ascomycota</taxon>
        <taxon>Saccharomycotina</taxon>
        <taxon>Saccharomycetes</taxon>
        <taxon>Phaffomycetales</taxon>
        <taxon>Phaffomycetaceae</taxon>
        <taxon>Cyberlindnera</taxon>
    </lineage>
</organism>
<feature type="transmembrane region" description="Helical" evidence="6">
    <location>
        <begin position="430"/>
        <end position="447"/>
    </location>
</feature>
<dbReference type="Proteomes" id="UP000094389">
    <property type="component" value="Unassembled WGS sequence"/>
</dbReference>
<feature type="transmembrane region" description="Helical" evidence="6">
    <location>
        <begin position="256"/>
        <end position="275"/>
    </location>
</feature>
<dbReference type="EMBL" id="KV453934">
    <property type="protein sequence ID" value="ODV72516.1"/>
    <property type="molecule type" value="Genomic_DNA"/>
</dbReference>
<dbReference type="InterPro" id="IPR004299">
    <property type="entry name" value="MBOAT_fam"/>
</dbReference>
<evidence type="ECO:0000256" key="2">
    <source>
        <dbReference type="ARBA" id="ARBA00010323"/>
    </source>
</evidence>
<dbReference type="GO" id="GO:0016020">
    <property type="term" value="C:membrane"/>
    <property type="evidence" value="ECO:0007669"/>
    <property type="project" value="UniProtKB-SubCell"/>
</dbReference>
<dbReference type="PANTHER" id="PTHR13285">
    <property type="entry name" value="ACYLTRANSFERASE"/>
    <property type="match status" value="1"/>
</dbReference>
<evidence type="ECO:0000256" key="6">
    <source>
        <dbReference type="SAM" id="Phobius"/>
    </source>
</evidence>
<feature type="transmembrane region" description="Helical" evidence="6">
    <location>
        <begin position="31"/>
        <end position="50"/>
    </location>
</feature>
<feature type="transmembrane region" description="Helical" evidence="6">
    <location>
        <begin position="459"/>
        <end position="481"/>
    </location>
</feature>